<dbReference type="EMBL" id="SNYQ01000001">
    <property type="protein sequence ID" value="TDQ59783.1"/>
    <property type="molecule type" value="Genomic_DNA"/>
</dbReference>
<feature type="transmembrane region" description="Helical" evidence="1">
    <location>
        <begin position="299"/>
        <end position="318"/>
    </location>
</feature>
<dbReference type="AlphaFoldDB" id="A0A4V3DA17"/>
<keyword evidence="1" id="KW-0472">Membrane</keyword>
<dbReference type="OrthoDB" id="141480at2"/>
<evidence type="ECO:0000313" key="3">
    <source>
        <dbReference type="Proteomes" id="UP000295657"/>
    </source>
</evidence>
<dbReference type="Proteomes" id="UP000295657">
    <property type="component" value="Unassembled WGS sequence"/>
</dbReference>
<evidence type="ECO:0000256" key="1">
    <source>
        <dbReference type="SAM" id="Phobius"/>
    </source>
</evidence>
<feature type="transmembrane region" description="Helical" evidence="1">
    <location>
        <begin position="112"/>
        <end position="130"/>
    </location>
</feature>
<dbReference type="RefSeq" id="WP_133543008.1">
    <property type="nucleotide sequence ID" value="NZ_SNYQ01000001.1"/>
</dbReference>
<feature type="transmembrane region" description="Helical" evidence="1">
    <location>
        <begin position="324"/>
        <end position="345"/>
    </location>
</feature>
<feature type="transmembrane region" description="Helical" evidence="1">
    <location>
        <begin position="263"/>
        <end position="287"/>
    </location>
</feature>
<name>A0A4V3DA17_9PAST</name>
<comment type="caution">
    <text evidence="2">The sequence shown here is derived from an EMBL/GenBank/DDBJ whole genome shotgun (WGS) entry which is preliminary data.</text>
</comment>
<keyword evidence="3" id="KW-1185">Reference proteome</keyword>
<proteinExistence type="predicted"/>
<keyword evidence="1" id="KW-1133">Transmembrane helix</keyword>
<feature type="transmembrane region" description="Helical" evidence="1">
    <location>
        <begin position="185"/>
        <end position="207"/>
    </location>
</feature>
<protein>
    <submittedName>
        <fullName evidence="2">Putative membrane protein YkvI</fullName>
    </submittedName>
</protein>
<feature type="transmembrane region" description="Helical" evidence="1">
    <location>
        <begin position="219"/>
        <end position="243"/>
    </location>
</feature>
<feature type="transmembrane region" description="Helical" evidence="1">
    <location>
        <begin position="35"/>
        <end position="63"/>
    </location>
</feature>
<keyword evidence="1" id="KW-0812">Transmembrane</keyword>
<feature type="transmembrane region" description="Helical" evidence="1">
    <location>
        <begin position="84"/>
        <end position="106"/>
    </location>
</feature>
<evidence type="ECO:0000313" key="2">
    <source>
        <dbReference type="EMBL" id="TDQ59783.1"/>
    </source>
</evidence>
<feature type="transmembrane region" description="Helical" evidence="1">
    <location>
        <begin position="142"/>
        <end position="162"/>
    </location>
</feature>
<reference evidence="2 3" key="1">
    <citation type="submission" date="2019-03" db="EMBL/GenBank/DDBJ databases">
        <title>Genomic Encyclopedia of Type Strains, Phase IV (KMG-IV): sequencing the most valuable type-strain genomes for metagenomic binning, comparative biology and taxonomic classification.</title>
        <authorList>
            <person name="Goeker M."/>
        </authorList>
    </citation>
    <scope>NUCLEOTIDE SEQUENCE [LARGE SCALE GENOMIC DNA]</scope>
    <source>
        <strain evidence="2 3">DSM 28403</strain>
    </source>
</reference>
<organism evidence="2 3">
    <name type="scientific">Mesocricetibacter intestinalis</name>
    <dbReference type="NCBI Taxonomy" id="1521930"/>
    <lineage>
        <taxon>Bacteria</taxon>
        <taxon>Pseudomonadati</taxon>
        <taxon>Pseudomonadota</taxon>
        <taxon>Gammaproteobacteria</taxon>
        <taxon>Pasteurellales</taxon>
        <taxon>Pasteurellaceae</taxon>
        <taxon>Mesocricetibacter</taxon>
    </lineage>
</organism>
<sequence length="418" mass="46050">MNYKKIFTIALAYVGVLTGAGLASGQEVFQYFVSFGTMGLVGVAIVAVLHMLFGRIVLALGSYYRAGEHSEVLGQITTPLVNKFLDASLIVSGFVLGFVMIAGAGANLNQEFGFPTWVGALICSLAVIVVSMMNFERVSQAIGLFTPIIVFAIIALTIYTFWDKSYDWQQLDRIALQQPVSFPNIWVSVLNYYAICMMTGAAMAFVLGGDAMYVGEAGCGGLVGGVLIGIITACTAFILLARIDFIAAADIPMQALVAEIHPWLGTLMSLIIFGMIFNTAISLYYSLAKRFSDGSEKRFKGLMIALVGIGFCLSFAGFKTLVATMFPILGYVGILLLLILSVAWFKNRKGIEEERVRRRQMFALMLKKYDEEQEFTPKHQVKLNQLVEDSVIDNHSIRQDMREMVEEEISAQNQQEKN</sequence>
<dbReference type="PANTHER" id="PTHR37814">
    <property type="entry name" value="CONSERVED MEMBRANE PROTEIN"/>
    <property type="match status" value="1"/>
</dbReference>
<accession>A0A4V3DA17</accession>
<gene>
    <name evidence="2" type="ORF">EDC45_0443</name>
</gene>
<dbReference type="InterPro" id="IPR038728">
    <property type="entry name" value="YkvI-like"/>
</dbReference>
<dbReference type="PANTHER" id="PTHR37814:SF1">
    <property type="entry name" value="MEMBRANE PROTEIN"/>
    <property type="match status" value="1"/>
</dbReference>